<protein>
    <submittedName>
        <fullName evidence="6">HIPL1 protein</fullName>
    </submittedName>
</protein>
<feature type="non-terminal residue" evidence="6">
    <location>
        <position position="497"/>
    </location>
</feature>
<organism evidence="6 7">
    <name type="scientific">Catharus fuscescens</name>
    <name type="common">Veery</name>
    <name type="synonym">Turdus fuscescens</name>
    <dbReference type="NCBI Taxonomy" id="159581"/>
    <lineage>
        <taxon>Eukaryota</taxon>
        <taxon>Metazoa</taxon>
        <taxon>Chordata</taxon>
        <taxon>Craniata</taxon>
        <taxon>Vertebrata</taxon>
        <taxon>Euteleostomi</taxon>
        <taxon>Archelosauria</taxon>
        <taxon>Archosauria</taxon>
        <taxon>Dinosauria</taxon>
        <taxon>Saurischia</taxon>
        <taxon>Theropoda</taxon>
        <taxon>Coelurosauria</taxon>
        <taxon>Aves</taxon>
        <taxon>Neognathae</taxon>
        <taxon>Neoaves</taxon>
        <taxon>Telluraves</taxon>
        <taxon>Australaves</taxon>
        <taxon>Passeriformes</taxon>
        <taxon>Turdidae</taxon>
        <taxon>Catharus</taxon>
    </lineage>
</organism>
<dbReference type="GO" id="GO:0016020">
    <property type="term" value="C:membrane"/>
    <property type="evidence" value="ECO:0007669"/>
    <property type="project" value="InterPro"/>
</dbReference>
<evidence type="ECO:0000256" key="4">
    <source>
        <dbReference type="SAM" id="MobiDB-lite"/>
    </source>
</evidence>
<dbReference type="Proteomes" id="UP000519684">
    <property type="component" value="Unassembled WGS sequence"/>
</dbReference>
<comment type="caution">
    <text evidence="6">The sequence shown here is derived from an EMBL/GenBank/DDBJ whole genome shotgun (WGS) entry which is preliminary data.</text>
</comment>
<dbReference type="PROSITE" id="PS50287">
    <property type="entry name" value="SRCR_2"/>
    <property type="match status" value="1"/>
</dbReference>
<dbReference type="InterPro" id="IPR012938">
    <property type="entry name" value="Glc/Sorbosone_DH"/>
</dbReference>
<dbReference type="InterPro" id="IPR001190">
    <property type="entry name" value="SRCR"/>
</dbReference>
<dbReference type="Gene3D" id="2.120.10.30">
    <property type="entry name" value="TolB, C-terminal domain"/>
    <property type="match status" value="1"/>
</dbReference>
<feature type="compositionally biased region" description="Gly residues" evidence="4">
    <location>
        <begin position="341"/>
        <end position="361"/>
    </location>
</feature>
<dbReference type="SUPFAM" id="SSF50952">
    <property type="entry name" value="Soluble quinoprotein glucose dehydrogenase"/>
    <property type="match status" value="1"/>
</dbReference>
<dbReference type="AlphaFoldDB" id="A0A7L2DDA5"/>
<accession>A0A7L2DDA5</accession>
<evidence type="ECO:0000313" key="7">
    <source>
        <dbReference type="Proteomes" id="UP000519684"/>
    </source>
</evidence>
<evidence type="ECO:0000313" key="6">
    <source>
        <dbReference type="EMBL" id="NXQ47585.1"/>
    </source>
</evidence>
<feature type="disulfide bond" evidence="3">
    <location>
        <begin position="462"/>
        <end position="472"/>
    </location>
</feature>
<dbReference type="SUPFAM" id="SSF56487">
    <property type="entry name" value="SRCR-like"/>
    <property type="match status" value="1"/>
</dbReference>
<feature type="non-terminal residue" evidence="6">
    <location>
        <position position="1"/>
    </location>
</feature>
<dbReference type="Pfam" id="PF00530">
    <property type="entry name" value="SRCR"/>
    <property type="match status" value="1"/>
</dbReference>
<gene>
    <name evidence="6" type="primary">Hhipl1</name>
    <name evidence="6" type="ORF">CATFUS_R12166</name>
</gene>
<dbReference type="InterPro" id="IPR036772">
    <property type="entry name" value="SRCR-like_dom_sf"/>
</dbReference>
<reference evidence="6 7" key="1">
    <citation type="submission" date="2019-09" db="EMBL/GenBank/DDBJ databases">
        <title>Bird 10,000 Genomes (B10K) Project - Family phase.</title>
        <authorList>
            <person name="Zhang G."/>
        </authorList>
    </citation>
    <scope>NUCLEOTIDE SEQUENCE [LARGE SCALE GENOMIC DNA]</scope>
    <source>
        <strain evidence="6">B10K-DU-001-17</strain>
        <tissue evidence="6">Muscle</tissue>
    </source>
</reference>
<dbReference type="PANTHER" id="PTHR19328:SF32">
    <property type="entry name" value="HHIP-LIKE PROTEIN 1"/>
    <property type="match status" value="1"/>
</dbReference>
<evidence type="ECO:0000256" key="1">
    <source>
        <dbReference type="ARBA" id="ARBA00022729"/>
    </source>
</evidence>
<dbReference type="SMART" id="SM00202">
    <property type="entry name" value="SR"/>
    <property type="match status" value="1"/>
</dbReference>
<evidence type="ECO:0000256" key="2">
    <source>
        <dbReference type="ARBA" id="ARBA00023157"/>
    </source>
</evidence>
<dbReference type="PRINTS" id="PR00258">
    <property type="entry name" value="SPERACTRCPTR"/>
</dbReference>
<keyword evidence="7" id="KW-1185">Reference proteome</keyword>
<feature type="domain" description="SRCR" evidence="5">
    <location>
        <begin position="390"/>
        <end position="493"/>
    </location>
</feature>
<dbReference type="PANTHER" id="PTHR19328">
    <property type="entry name" value="HEDGEHOG-INTERACTING PROTEIN"/>
    <property type="match status" value="1"/>
</dbReference>
<name>A0A7L2DDA5_CATFU</name>
<dbReference type="PROSITE" id="PS00420">
    <property type="entry name" value="SRCR_1"/>
    <property type="match status" value="1"/>
</dbReference>
<dbReference type="Pfam" id="PF07995">
    <property type="entry name" value="GSDH"/>
    <property type="match status" value="1"/>
</dbReference>
<evidence type="ECO:0000256" key="3">
    <source>
        <dbReference type="PROSITE-ProRule" id="PRU00196"/>
    </source>
</evidence>
<dbReference type="FunFam" id="3.10.250.10:FF:000001">
    <property type="entry name" value="Lysyl oxidase 4 isoform X1"/>
    <property type="match status" value="1"/>
</dbReference>
<keyword evidence="2 3" id="KW-1015">Disulfide bond</keyword>
<feature type="region of interest" description="Disordered" evidence="4">
    <location>
        <begin position="304"/>
        <end position="399"/>
    </location>
</feature>
<keyword evidence="1" id="KW-0732">Signal</keyword>
<dbReference type="InterPro" id="IPR011042">
    <property type="entry name" value="6-blade_b-propeller_TolB-like"/>
</dbReference>
<evidence type="ECO:0000259" key="5">
    <source>
        <dbReference type="PROSITE" id="PS50287"/>
    </source>
</evidence>
<dbReference type="EMBL" id="VWYD01023063">
    <property type="protein sequence ID" value="NXQ47585.1"/>
    <property type="molecule type" value="Genomic_DNA"/>
</dbReference>
<comment type="caution">
    <text evidence="3">Lacks conserved residue(s) required for the propagation of feature annotation.</text>
</comment>
<sequence length="497" mass="54413">SLRIILEIEEPASNHNGGELLFGDDEYLYIFTGDGGMAGDPFGTFGNAQNKSALLGKVLRIDVNNNDRGPLYRIPPDNPFVSDPTARPEVYAYGVRNMWRCSFDRGDPQTKQGKGRLFCGDVGQNKYEEVDIVEKGKNYGWRAREGFSCYDKKLCTNSSLDDVLPIYAYPHKMGKSVTGGYVYRGCESPNLNGLYIFGDFMSGRLMSLKEDHATGEWQYNEICMGTGQTCMFPGLINNYYQYIISFAEDEAGDQYFLSTGVPSATAAHGVVYKVVDTSRTAPPGKCQVEPSPVKVKSKRIPFVPKEKFIMKAPTPHPRLKSTTEAPRGGEPQTPRSPAPGNRGGTAENGGRTPGNRGGTAENGGRAPGNRGRTEEGGQRRRKRPPGNGSVRLMRRGRRGRARGRVEIFIDGEWGTVCDDGWGLSAAAVVCRQLGFPHAVRAAKKAEFGQGSSLRILLDDVQCSGQERTLLECSHADVGTHNCSHEEDAGVECSREEV</sequence>
<dbReference type="InterPro" id="IPR011041">
    <property type="entry name" value="Quinoprot_gluc/sorb_DH_b-prop"/>
</dbReference>
<proteinExistence type="predicted"/>
<dbReference type="Gene3D" id="3.10.250.10">
    <property type="entry name" value="SRCR-like domain"/>
    <property type="match status" value="1"/>
</dbReference>